<reference evidence="6 7" key="1">
    <citation type="submission" date="2019-07" db="EMBL/GenBank/DDBJ databases">
        <title>Genomic Encyclopedia of Type Strains, Phase I: the one thousand microbial genomes (KMG-I) project.</title>
        <authorList>
            <person name="Kyrpides N."/>
        </authorList>
    </citation>
    <scope>NUCLEOTIDE SEQUENCE [LARGE SCALE GENOMIC DNA]</scope>
    <source>
        <strain evidence="6 7">DSM 13558</strain>
    </source>
</reference>
<dbReference type="Pfam" id="PF03466">
    <property type="entry name" value="LysR_substrate"/>
    <property type="match status" value="1"/>
</dbReference>
<feature type="domain" description="HTH lysR-type" evidence="5">
    <location>
        <begin position="1"/>
        <end position="58"/>
    </location>
</feature>
<dbReference type="CDD" id="cd05466">
    <property type="entry name" value="PBP2_LTTR_substrate"/>
    <property type="match status" value="1"/>
</dbReference>
<keyword evidence="2" id="KW-0805">Transcription regulation</keyword>
<evidence type="ECO:0000256" key="3">
    <source>
        <dbReference type="ARBA" id="ARBA00023125"/>
    </source>
</evidence>
<dbReference type="SUPFAM" id="SSF53850">
    <property type="entry name" value="Periplasmic binding protein-like II"/>
    <property type="match status" value="1"/>
</dbReference>
<dbReference type="GO" id="GO:0003677">
    <property type="term" value="F:DNA binding"/>
    <property type="evidence" value="ECO:0007669"/>
    <property type="project" value="UniProtKB-KW"/>
</dbReference>
<evidence type="ECO:0000313" key="7">
    <source>
        <dbReference type="Proteomes" id="UP000315343"/>
    </source>
</evidence>
<dbReference type="Pfam" id="PF00126">
    <property type="entry name" value="HTH_1"/>
    <property type="match status" value="1"/>
</dbReference>
<sequence>MNLETLQYFQYIAKYKNITKAAKHFFVSQSTLSRQMMALETELGAQLFIRNNKNIELTEAGKVLMRDCDLYIKHIQTINDNVHAAAQGNLGILRITSPGELCKTFYDSLILFQKKFPTAELVVEAYDFNEIPTAIQYGVYNVGFTFDFATTTYEEEIESIPIGNDDFSVAVSSKLFPNPTIDSIPEIVKSLPLILPYYTEPPFLKRIIHELQHYSGAKKIKTNYINTTDSVMLNVSLGLGYSIIPTCVSKAKSGMENISYIKLDDNFAKGIIVMLYKKSLSSELVNSFVDIVKELSKDFILGSED</sequence>
<evidence type="ECO:0000256" key="4">
    <source>
        <dbReference type="ARBA" id="ARBA00023163"/>
    </source>
</evidence>
<evidence type="ECO:0000313" key="6">
    <source>
        <dbReference type="EMBL" id="TWH83668.1"/>
    </source>
</evidence>
<dbReference type="Gene3D" id="3.40.190.10">
    <property type="entry name" value="Periplasmic binding protein-like II"/>
    <property type="match status" value="2"/>
</dbReference>
<protein>
    <submittedName>
        <fullName evidence="6">DNA-binding transcriptional LysR family regulator</fullName>
    </submittedName>
</protein>
<dbReference type="PANTHER" id="PTHR30346">
    <property type="entry name" value="TRANSCRIPTIONAL DUAL REGULATOR HCAR-RELATED"/>
    <property type="match status" value="1"/>
</dbReference>
<evidence type="ECO:0000256" key="2">
    <source>
        <dbReference type="ARBA" id="ARBA00023015"/>
    </source>
</evidence>
<dbReference type="PANTHER" id="PTHR30346:SF0">
    <property type="entry name" value="HCA OPERON TRANSCRIPTIONAL ACTIVATOR HCAR"/>
    <property type="match status" value="1"/>
</dbReference>
<dbReference type="InterPro" id="IPR036390">
    <property type="entry name" value="WH_DNA-bd_sf"/>
</dbReference>
<dbReference type="AlphaFoldDB" id="A0A562JKL0"/>
<accession>A0A562JKL0</accession>
<name>A0A562JKL0_9FIRM</name>
<gene>
    <name evidence="6" type="ORF">LY60_00280</name>
</gene>
<comment type="caution">
    <text evidence="6">The sequence shown here is derived from an EMBL/GenBank/DDBJ whole genome shotgun (WGS) entry which is preliminary data.</text>
</comment>
<dbReference type="Proteomes" id="UP000315343">
    <property type="component" value="Unassembled WGS sequence"/>
</dbReference>
<dbReference type="GO" id="GO:0003700">
    <property type="term" value="F:DNA-binding transcription factor activity"/>
    <property type="evidence" value="ECO:0007669"/>
    <property type="project" value="InterPro"/>
</dbReference>
<dbReference type="InterPro" id="IPR005119">
    <property type="entry name" value="LysR_subst-bd"/>
</dbReference>
<evidence type="ECO:0000256" key="1">
    <source>
        <dbReference type="ARBA" id="ARBA00009437"/>
    </source>
</evidence>
<dbReference type="GO" id="GO:0032993">
    <property type="term" value="C:protein-DNA complex"/>
    <property type="evidence" value="ECO:0007669"/>
    <property type="project" value="TreeGrafter"/>
</dbReference>
<dbReference type="PRINTS" id="PR00039">
    <property type="entry name" value="HTHLYSR"/>
</dbReference>
<dbReference type="SUPFAM" id="SSF46785">
    <property type="entry name" value="Winged helix' DNA-binding domain"/>
    <property type="match status" value="1"/>
</dbReference>
<evidence type="ECO:0000259" key="5">
    <source>
        <dbReference type="PROSITE" id="PS50931"/>
    </source>
</evidence>
<comment type="similarity">
    <text evidence="1">Belongs to the LysR transcriptional regulatory family.</text>
</comment>
<dbReference type="PROSITE" id="PS50931">
    <property type="entry name" value="HTH_LYSR"/>
    <property type="match status" value="1"/>
</dbReference>
<dbReference type="FunFam" id="1.10.10.10:FF:000001">
    <property type="entry name" value="LysR family transcriptional regulator"/>
    <property type="match status" value="1"/>
</dbReference>
<dbReference type="Gene3D" id="1.10.10.10">
    <property type="entry name" value="Winged helix-like DNA-binding domain superfamily/Winged helix DNA-binding domain"/>
    <property type="match status" value="1"/>
</dbReference>
<keyword evidence="3 6" id="KW-0238">DNA-binding</keyword>
<organism evidence="6 7">
    <name type="scientific">Sedimentibacter saalensis</name>
    <dbReference type="NCBI Taxonomy" id="130788"/>
    <lineage>
        <taxon>Bacteria</taxon>
        <taxon>Bacillati</taxon>
        <taxon>Bacillota</taxon>
        <taxon>Tissierellia</taxon>
        <taxon>Sedimentibacter</taxon>
    </lineage>
</organism>
<keyword evidence="7" id="KW-1185">Reference proteome</keyword>
<dbReference type="InterPro" id="IPR000847">
    <property type="entry name" value="LysR_HTH_N"/>
</dbReference>
<keyword evidence="4" id="KW-0804">Transcription</keyword>
<dbReference type="RefSeq" id="WP_145078940.1">
    <property type="nucleotide sequence ID" value="NZ_VLKH01000001.1"/>
</dbReference>
<dbReference type="InterPro" id="IPR036388">
    <property type="entry name" value="WH-like_DNA-bd_sf"/>
</dbReference>
<dbReference type="EMBL" id="VLKH01000001">
    <property type="protein sequence ID" value="TWH83668.1"/>
    <property type="molecule type" value="Genomic_DNA"/>
</dbReference>
<dbReference type="OrthoDB" id="9785745at2"/>
<proteinExistence type="inferred from homology"/>